<feature type="domain" description="Putative zinc-finger" evidence="1">
    <location>
        <begin position="10"/>
        <end position="34"/>
    </location>
</feature>
<evidence type="ECO:0000313" key="3">
    <source>
        <dbReference type="Proteomes" id="UP000753961"/>
    </source>
</evidence>
<sequence>MDNGNLPKSKVQEQISLYLDNALDPDQKQEFQHQIQEDPALSKAVEKEKHFRSLIRNKLDRPKLEPDFVQFIKNNIH</sequence>
<keyword evidence="3" id="KW-1185">Reference proteome</keyword>
<reference evidence="2" key="1">
    <citation type="submission" date="2021-06" db="EMBL/GenBank/DDBJ databases">
        <title>44 bacteria genomes isolated from Dapeng, Shenzhen.</title>
        <authorList>
            <person name="Zheng W."/>
            <person name="Yu S."/>
            <person name="Huang Y."/>
        </authorList>
    </citation>
    <scope>NUCLEOTIDE SEQUENCE</scope>
    <source>
        <strain evidence="2">DP5N28-2</strain>
    </source>
</reference>
<comment type="caution">
    <text evidence="2">The sequence shown here is derived from an EMBL/GenBank/DDBJ whole genome shotgun (WGS) entry which is preliminary data.</text>
</comment>
<dbReference type="AlphaFoldDB" id="A0A953HRG0"/>
<evidence type="ECO:0000313" key="2">
    <source>
        <dbReference type="EMBL" id="MBY5959899.1"/>
    </source>
</evidence>
<name>A0A953HRG0_9BACT</name>
<dbReference type="Proteomes" id="UP000753961">
    <property type="component" value="Unassembled WGS sequence"/>
</dbReference>
<gene>
    <name evidence="2" type="ORF">KUV50_17225</name>
</gene>
<dbReference type="RefSeq" id="WP_222581436.1">
    <property type="nucleotide sequence ID" value="NZ_JAHVHU010000019.1"/>
</dbReference>
<dbReference type="EMBL" id="JAHVHU010000019">
    <property type="protein sequence ID" value="MBY5959899.1"/>
    <property type="molecule type" value="Genomic_DNA"/>
</dbReference>
<evidence type="ECO:0000259" key="1">
    <source>
        <dbReference type="Pfam" id="PF13490"/>
    </source>
</evidence>
<dbReference type="Pfam" id="PF13490">
    <property type="entry name" value="zf-HC2"/>
    <property type="match status" value="1"/>
</dbReference>
<organism evidence="2 3">
    <name type="scientific">Membranihabitans marinus</name>
    <dbReference type="NCBI Taxonomy" id="1227546"/>
    <lineage>
        <taxon>Bacteria</taxon>
        <taxon>Pseudomonadati</taxon>
        <taxon>Bacteroidota</taxon>
        <taxon>Saprospiria</taxon>
        <taxon>Saprospirales</taxon>
        <taxon>Saprospiraceae</taxon>
        <taxon>Membranihabitans</taxon>
    </lineage>
</organism>
<protein>
    <submittedName>
        <fullName evidence="2">Zf-HC2 domain-containing protein</fullName>
    </submittedName>
</protein>
<accession>A0A953HRG0</accession>
<dbReference type="InterPro" id="IPR027383">
    <property type="entry name" value="Znf_put"/>
</dbReference>
<proteinExistence type="predicted"/>